<keyword evidence="16" id="KW-1185">Reference proteome</keyword>
<comment type="caution">
    <text evidence="15">The sequence shown here is derived from an EMBL/GenBank/DDBJ whole genome shotgun (WGS) entry which is preliminary data.</text>
</comment>
<name>A0ABU6MHE4_9BACI</name>
<evidence type="ECO:0000256" key="2">
    <source>
        <dbReference type="ARBA" id="ARBA00004752"/>
    </source>
</evidence>
<keyword evidence="6 13" id="KW-0133">Cell shape</keyword>
<feature type="binding site" evidence="13">
    <location>
        <position position="328"/>
    </location>
    <ligand>
        <name>UDP-N-acetyl-alpha-D-glucosamine</name>
        <dbReference type="ChEBI" id="CHEBI:57705"/>
    </ligand>
</feature>
<comment type="pathway">
    <text evidence="2 13">Cell wall biogenesis; peptidoglycan biosynthesis.</text>
</comment>
<proteinExistence type="inferred from homology"/>
<evidence type="ECO:0000256" key="4">
    <source>
        <dbReference type="ARBA" id="ARBA00022618"/>
    </source>
</evidence>
<evidence type="ECO:0000256" key="5">
    <source>
        <dbReference type="ARBA" id="ARBA00022679"/>
    </source>
</evidence>
<dbReference type="PANTHER" id="PTHR43783:SF2">
    <property type="entry name" value="UDP-N-ACETYLGLUCOSAMINE 1-CARBOXYVINYLTRANSFERASE 2"/>
    <property type="match status" value="1"/>
</dbReference>
<feature type="binding site" evidence="13">
    <location>
        <begin position="23"/>
        <end position="24"/>
    </location>
    <ligand>
        <name>phosphoenolpyruvate</name>
        <dbReference type="ChEBI" id="CHEBI:58702"/>
    </ligand>
</feature>
<evidence type="ECO:0000256" key="13">
    <source>
        <dbReference type="HAMAP-Rule" id="MF_00111"/>
    </source>
</evidence>
<feature type="binding site" evidence="13">
    <location>
        <position position="306"/>
    </location>
    <ligand>
        <name>UDP-N-acetyl-alpha-D-glucosamine</name>
        <dbReference type="ChEBI" id="CHEBI:57705"/>
    </ligand>
</feature>
<evidence type="ECO:0000256" key="10">
    <source>
        <dbReference type="ARBA" id="ARBA00023317"/>
    </source>
</evidence>
<keyword evidence="7 13" id="KW-0573">Peptidoglycan synthesis</keyword>
<feature type="binding site" evidence="13">
    <location>
        <position position="94"/>
    </location>
    <ligand>
        <name>UDP-N-acetyl-alpha-D-glucosamine</name>
        <dbReference type="ChEBI" id="CHEBI:57705"/>
    </ligand>
</feature>
<protein>
    <recommendedName>
        <fullName evidence="13">UDP-N-acetylglucosamine 1-carboxyvinyltransferase</fullName>
        <ecNumber evidence="13">2.5.1.7</ecNumber>
    </recommendedName>
    <alternativeName>
        <fullName evidence="13">Enoylpyruvate transferase</fullName>
    </alternativeName>
    <alternativeName>
        <fullName evidence="13">UDP-N-acetylglucosamine enolpyruvyl transferase</fullName>
        <shortName evidence="13">EPT</shortName>
    </alternativeName>
</protein>
<comment type="similarity">
    <text evidence="11 13">Belongs to the EPSP synthase family. MurA subfamily.</text>
</comment>
<dbReference type="Proteomes" id="UP001341444">
    <property type="component" value="Unassembled WGS sequence"/>
</dbReference>
<dbReference type="EMBL" id="JARMAB010000020">
    <property type="protein sequence ID" value="MED1204102.1"/>
    <property type="molecule type" value="Genomic_DNA"/>
</dbReference>
<dbReference type="CDD" id="cd01555">
    <property type="entry name" value="UdpNAET"/>
    <property type="match status" value="1"/>
</dbReference>
<comment type="function">
    <text evidence="13">Cell wall formation. Adds enolpyruvyl to UDP-N-acetylglucosamine.</text>
</comment>
<comment type="caution">
    <text evidence="13">Lacks conserved residue(s) required for the propagation of feature annotation.</text>
</comment>
<evidence type="ECO:0000256" key="7">
    <source>
        <dbReference type="ARBA" id="ARBA00022984"/>
    </source>
</evidence>
<evidence type="ECO:0000256" key="3">
    <source>
        <dbReference type="ARBA" id="ARBA00022490"/>
    </source>
</evidence>
<evidence type="ECO:0000256" key="8">
    <source>
        <dbReference type="ARBA" id="ARBA00023306"/>
    </source>
</evidence>
<gene>
    <name evidence="13 15" type="primary">murA</name>
    <name evidence="15" type="ORF">P4T90_13665</name>
</gene>
<feature type="active site" description="Proton donor" evidence="13">
    <location>
        <position position="118"/>
    </location>
</feature>
<dbReference type="HAMAP" id="MF_00111">
    <property type="entry name" value="MurA"/>
    <property type="match status" value="1"/>
</dbReference>
<evidence type="ECO:0000313" key="15">
    <source>
        <dbReference type="EMBL" id="MED1204102.1"/>
    </source>
</evidence>
<evidence type="ECO:0000256" key="6">
    <source>
        <dbReference type="ARBA" id="ARBA00022960"/>
    </source>
</evidence>
<evidence type="ECO:0000256" key="1">
    <source>
        <dbReference type="ARBA" id="ARBA00004496"/>
    </source>
</evidence>
<feature type="binding site" evidence="13">
    <location>
        <begin position="123"/>
        <end position="127"/>
    </location>
    <ligand>
        <name>UDP-N-acetyl-alpha-D-glucosamine</name>
        <dbReference type="ChEBI" id="CHEBI:57705"/>
    </ligand>
</feature>
<organism evidence="15 16">
    <name type="scientific">Heyndrickxia acidicola</name>
    <dbReference type="NCBI Taxonomy" id="209389"/>
    <lineage>
        <taxon>Bacteria</taxon>
        <taxon>Bacillati</taxon>
        <taxon>Bacillota</taxon>
        <taxon>Bacilli</taxon>
        <taxon>Bacillales</taxon>
        <taxon>Bacillaceae</taxon>
        <taxon>Heyndrickxia</taxon>
    </lineage>
</organism>
<keyword evidence="9 13" id="KW-0961">Cell wall biogenesis/degradation</keyword>
<keyword evidence="4 13" id="KW-0132">Cell division</keyword>
<keyword evidence="3 13" id="KW-0963">Cytoplasm</keyword>
<evidence type="ECO:0000256" key="12">
    <source>
        <dbReference type="ARBA" id="ARBA00047527"/>
    </source>
</evidence>
<dbReference type="InterPro" id="IPR001986">
    <property type="entry name" value="Enolpyruvate_Tfrase_dom"/>
</dbReference>
<dbReference type="EC" id="2.5.1.7" evidence="13"/>
<evidence type="ECO:0000256" key="11">
    <source>
        <dbReference type="ARBA" id="ARBA00038367"/>
    </source>
</evidence>
<dbReference type="Gene3D" id="3.65.10.10">
    <property type="entry name" value="Enolpyruvate transferase domain"/>
    <property type="match status" value="2"/>
</dbReference>
<dbReference type="PANTHER" id="PTHR43783">
    <property type="entry name" value="UDP-N-ACETYLGLUCOSAMINE 1-CARBOXYVINYLTRANSFERASE"/>
    <property type="match status" value="1"/>
</dbReference>
<keyword evidence="5 13" id="KW-0808">Transferase</keyword>
<evidence type="ECO:0000256" key="9">
    <source>
        <dbReference type="ARBA" id="ARBA00023316"/>
    </source>
</evidence>
<dbReference type="NCBIfam" id="NF006873">
    <property type="entry name" value="PRK09369.1"/>
    <property type="match status" value="1"/>
</dbReference>
<comment type="catalytic activity">
    <reaction evidence="12 13">
        <text>phosphoenolpyruvate + UDP-N-acetyl-alpha-D-glucosamine = UDP-N-acetyl-3-O-(1-carboxyvinyl)-alpha-D-glucosamine + phosphate</text>
        <dbReference type="Rhea" id="RHEA:18681"/>
        <dbReference type="ChEBI" id="CHEBI:43474"/>
        <dbReference type="ChEBI" id="CHEBI:57705"/>
        <dbReference type="ChEBI" id="CHEBI:58702"/>
        <dbReference type="ChEBI" id="CHEBI:68483"/>
        <dbReference type="EC" id="2.5.1.7"/>
    </reaction>
</comment>
<evidence type="ECO:0000259" key="14">
    <source>
        <dbReference type="Pfam" id="PF00275"/>
    </source>
</evidence>
<dbReference type="InterPro" id="IPR013792">
    <property type="entry name" value="RNA3'P_cycl/enolpyr_Trfase_a/b"/>
</dbReference>
<evidence type="ECO:0000313" key="16">
    <source>
        <dbReference type="Proteomes" id="UP001341444"/>
    </source>
</evidence>
<dbReference type="NCBIfam" id="TIGR01072">
    <property type="entry name" value="murA"/>
    <property type="match status" value="1"/>
</dbReference>
<dbReference type="InterPro" id="IPR005750">
    <property type="entry name" value="UDP_GlcNAc_COvinyl_MurA"/>
</dbReference>
<dbReference type="GO" id="GO:0008760">
    <property type="term" value="F:UDP-N-acetylglucosamine 1-carboxyvinyltransferase activity"/>
    <property type="evidence" value="ECO:0007669"/>
    <property type="project" value="UniProtKB-EC"/>
</dbReference>
<feature type="domain" description="Enolpyruvate transferase" evidence="14">
    <location>
        <begin position="8"/>
        <end position="402"/>
    </location>
</feature>
<dbReference type="Pfam" id="PF00275">
    <property type="entry name" value="EPSP_synthase"/>
    <property type="match status" value="1"/>
</dbReference>
<dbReference type="InterPro" id="IPR050068">
    <property type="entry name" value="MurA_subfamily"/>
</dbReference>
<keyword evidence="10" id="KW-0670">Pyruvate</keyword>
<sequence length="431" mass="46504">MTRVIKIEKSKEVFGTVEIPGAKNSALGLVAACCLTTKPVVLTGIPNILDIKNICNIGTDIGLTIDYRDANEMVVDSSKIHTTVLNHKLTSSFRASYYFVGSLLARFKKVEVGYPGGDDFGSRPIDQHIKGLKALGARFLFFNDYYTVEAEELKGADIFFDTITSGATINLIMAASLAKGKTTIHNAATDPEVVDVANMINLMGGKIRGAGTSKIIIEGVEELHGCQYQVIPDRLIAGSLLMTVGIAGGKLKLENVIPEHLDSCLNKLLEVGFEFEIDPNSITATCRKDVKGIDIITGMYPGLATDLQQPFTSLLLKIQGKSTVTDTVYPKRFAHVSELKKMGANIKVVGNKAIIQGGIPLHGETVYAKDVRAGTSLILAAMQAEGVTTIKDIAHIERGYEDAIGIFSQIGVPIWSEEEANEPLLQNAYSN</sequence>
<accession>A0ABU6MHE4</accession>
<dbReference type="InterPro" id="IPR036968">
    <property type="entry name" value="Enolpyruvate_Tfrase_sf"/>
</dbReference>
<comment type="subcellular location">
    <subcellularLocation>
        <location evidence="1 13">Cytoplasm</location>
    </subcellularLocation>
</comment>
<dbReference type="SUPFAM" id="SSF55205">
    <property type="entry name" value="EPT/RTPC-like"/>
    <property type="match status" value="1"/>
</dbReference>
<dbReference type="RefSeq" id="WP_066263856.1">
    <property type="nucleotide sequence ID" value="NZ_JARMAB010000020.1"/>
</dbReference>
<reference evidence="15 16" key="1">
    <citation type="submission" date="2023-03" db="EMBL/GenBank/DDBJ databases">
        <title>Bacillus Genome Sequencing.</title>
        <authorList>
            <person name="Dunlap C."/>
        </authorList>
    </citation>
    <scope>NUCLEOTIDE SEQUENCE [LARGE SCALE GENOMIC DNA]</scope>
    <source>
        <strain evidence="15 16">B-23453</strain>
    </source>
</reference>
<keyword evidence="8 13" id="KW-0131">Cell cycle</keyword>